<gene>
    <name evidence="2" type="ORF">dnm_022890</name>
</gene>
<protein>
    <recommendedName>
        <fullName evidence="4">PEP-CTERM protein-sorting domain-containing protein</fullName>
    </recommendedName>
</protein>
<keyword evidence="1" id="KW-0732">Signal</keyword>
<evidence type="ECO:0000313" key="3">
    <source>
        <dbReference type="Proteomes" id="UP000663722"/>
    </source>
</evidence>
<dbReference type="KEGG" id="dmm:dnm_022890"/>
<evidence type="ECO:0008006" key="4">
    <source>
        <dbReference type="Google" id="ProtNLM"/>
    </source>
</evidence>
<dbReference type="AlphaFoldDB" id="A0A975BJ26"/>
<keyword evidence="3" id="KW-1185">Reference proteome</keyword>
<feature type="chain" id="PRO_5037294451" description="PEP-CTERM protein-sorting domain-containing protein" evidence="1">
    <location>
        <begin position="29"/>
        <end position="205"/>
    </location>
</feature>
<feature type="signal peptide" evidence="1">
    <location>
        <begin position="1"/>
        <end position="28"/>
    </location>
</feature>
<evidence type="ECO:0000256" key="1">
    <source>
        <dbReference type="SAM" id="SignalP"/>
    </source>
</evidence>
<dbReference type="EMBL" id="CP061800">
    <property type="protein sequence ID" value="QTA86268.1"/>
    <property type="molecule type" value="Genomic_DNA"/>
</dbReference>
<organism evidence="2 3">
    <name type="scientific">Desulfonema magnum</name>
    <dbReference type="NCBI Taxonomy" id="45655"/>
    <lineage>
        <taxon>Bacteria</taxon>
        <taxon>Pseudomonadati</taxon>
        <taxon>Thermodesulfobacteriota</taxon>
        <taxon>Desulfobacteria</taxon>
        <taxon>Desulfobacterales</taxon>
        <taxon>Desulfococcaceae</taxon>
        <taxon>Desulfonema</taxon>
    </lineage>
</organism>
<evidence type="ECO:0000313" key="2">
    <source>
        <dbReference type="EMBL" id="QTA86268.1"/>
    </source>
</evidence>
<name>A0A975BJ26_9BACT</name>
<reference evidence="2" key="1">
    <citation type="journal article" date="2021" name="Microb. Physiol.">
        <title>Proteogenomic Insights into the Physiology of Marine, Sulfate-Reducing, Filamentous Desulfonema limicola and Desulfonema magnum.</title>
        <authorList>
            <person name="Schnaars V."/>
            <person name="Wohlbrand L."/>
            <person name="Scheve S."/>
            <person name="Hinrichs C."/>
            <person name="Reinhardt R."/>
            <person name="Rabus R."/>
        </authorList>
    </citation>
    <scope>NUCLEOTIDE SEQUENCE</scope>
    <source>
        <strain evidence="2">4be13</strain>
    </source>
</reference>
<dbReference type="Proteomes" id="UP000663722">
    <property type="component" value="Chromosome"/>
</dbReference>
<accession>A0A975BJ26</accession>
<proteinExistence type="predicted"/>
<sequence>MKTLRRKLVICFCIARAAMSFSDTQAWAIGLNFTPSALAIENSGESVDLDIIISGLENDVQRYSFRNLSAFEFGVHYDTSDFGDYLPESGLCDILYDTDGWPSDNKKRANLSKFSCHWDMGICPSSETFALATVSFMGNGLEKDDLSFSIPGKNDSCNSFCVSLGNGHDPGNHSESAKMFLLGCGLIGLARLGGKRVSGKGSGPH</sequence>
<dbReference type="RefSeq" id="WP_207681974.1">
    <property type="nucleotide sequence ID" value="NZ_CP061800.1"/>
</dbReference>